<protein>
    <submittedName>
        <fullName evidence="2">RNA-directed DNA polymerase, eukaryota</fullName>
    </submittedName>
</protein>
<dbReference type="PANTHER" id="PTHR36617">
    <property type="entry name" value="PROTEIN, PUTATIVE-RELATED"/>
    <property type="match status" value="1"/>
</dbReference>
<comment type="caution">
    <text evidence="2">The sequence shown here is derived from an EMBL/GenBank/DDBJ whole genome shotgun (WGS) entry which is preliminary data.</text>
</comment>
<dbReference type="AlphaFoldDB" id="A0A699L4H1"/>
<evidence type="ECO:0000313" key="2">
    <source>
        <dbReference type="EMBL" id="GFB24429.1"/>
    </source>
</evidence>
<gene>
    <name evidence="2" type="ORF">Tci_696400</name>
</gene>
<name>A0A699L4H1_TANCI</name>
<dbReference type="PANTHER" id="PTHR36617:SF15">
    <property type="entry name" value="REVERSE TRANSCRIPTASE ZINC-BINDING DOMAIN-CONTAINING PROTEIN"/>
    <property type="match status" value="1"/>
</dbReference>
<organism evidence="2">
    <name type="scientific">Tanacetum cinerariifolium</name>
    <name type="common">Dalmatian daisy</name>
    <name type="synonym">Chrysanthemum cinerariifolium</name>
    <dbReference type="NCBI Taxonomy" id="118510"/>
    <lineage>
        <taxon>Eukaryota</taxon>
        <taxon>Viridiplantae</taxon>
        <taxon>Streptophyta</taxon>
        <taxon>Embryophyta</taxon>
        <taxon>Tracheophyta</taxon>
        <taxon>Spermatophyta</taxon>
        <taxon>Magnoliopsida</taxon>
        <taxon>eudicotyledons</taxon>
        <taxon>Gunneridae</taxon>
        <taxon>Pentapetalae</taxon>
        <taxon>asterids</taxon>
        <taxon>campanulids</taxon>
        <taxon>Asterales</taxon>
        <taxon>Asteraceae</taxon>
        <taxon>Asteroideae</taxon>
        <taxon>Anthemideae</taxon>
        <taxon>Anthemidinae</taxon>
        <taxon>Tanacetum</taxon>
    </lineage>
</organism>
<sequence length="206" mass="23662">MSIVEEPRSLKGTGINVVDLIRLKLENGDSSSFWEEKWYAGGVIKELYPRLYALELHKHATVRMKLMAPSLDNSFRRRVRNGAEESQFNYLLEIMHVINLVPCKDRYFWSLKSEGDYLVASIRKLIDEKCFQEVCISTRWVKSVPSKVNITAWKIKTNALPTRFNLSRRGMDIDTLMCPVCKGMACVAGVYSDSQQAEKYDGRSLL</sequence>
<dbReference type="EMBL" id="BKCJ010583876">
    <property type="protein sequence ID" value="GFB24429.1"/>
    <property type="molecule type" value="Genomic_DNA"/>
</dbReference>
<feature type="domain" description="Reverse transcriptase zinc-binding" evidence="1">
    <location>
        <begin position="120"/>
        <end position="182"/>
    </location>
</feature>
<keyword evidence="2" id="KW-0695">RNA-directed DNA polymerase</keyword>
<proteinExistence type="predicted"/>
<dbReference type="Pfam" id="PF13966">
    <property type="entry name" value="zf-RVT"/>
    <property type="match status" value="1"/>
</dbReference>
<reference evidence="2" key="1">
    <citation type="journal article" date="2019" name="Sci. Rep.">
        <title>Draft genome of Tanacetum cinerariifolium, the natural source of mosquito coil.</title>
        <authorList>
            <person name="Yamashiro T."/>
            <person name="Shiraishi A."/>
            <person name="Satake H."/>
            <person name="Nakayama K."/>
        </authorList>
    </citation>
    <scope>NUCLEOTIDE SEQUENCE</scope>
</reference>
<accession>A0A699L4H1</accession>
<dbReference type="InterPro" id="IPR026960">
    <property type="entry name" value="RVT-Znf"/>
</dbReference>
<feature type="non-terminal residue" evidence="2">
    <location>
        <position position="206"/>
    </location>
</feature>
<evidence type="ECO:0000259" key="1">
    <source>
        <dbReference type="Pfam" id="PF13966"/>
    </source>
</evidence>
<dbReference type="GO" id="GO:0003964">
    <property type="term" value="F:RNA-directed DNA polymerase activity"/>
    <property type="evidence" value="ECO:0007669"/>
    <property type="project" value="UniProtKB-KW"/>
</dbReference>
<keyword evidence="2" id="KW-0548">Nucleotidyltransferase</keyword>
<keyword evidence="2" id="KW-0808">Transferase</keyword>